<gene>
    <name evidence="2" type="ORF">UFOPK3547_01477</name>
</gene>
<name>A0A6J6A186_9ZZZZ</name>
<dbReference type="EMBL" id="CAESAN010000151">
    <property type="protein sequence ID" value="CAB4346800.1"/>
    <property type="molecule type" value="Genomic_DNA"/>
</dbReference>
<protein>
    <submittedName>
        <fullName evidence="2">Unannotated protein</fullName>
    </submittedName>
</protein>
<proteinExistence type="predicted"/>
<organism evidence="2">
    <name type="scientific">freshwater metagenome</name>
    <dbReference type="NCBI Taxonomy" id="449393"/>
    <lineage>
        <taxon>unclassified sequences</taxon>
        <taxon>metagenomes</taxon>
        <taxon>ecological metagenomes</taxon>
    </lineage>
</organism>
<accession>A0A6J6A186</accession>
<keyword evidence="1" id="KW-0175">Coiled coil</keyword>
<evidence type="ECO:0000313" key="2">
    <source>
        <dbReference type="EMBL" id="CAB4346800.1"/>
    </source>
</evidence>
<sequence length="153" mass="16834">MASLLIENELGVVPADETSARRTLLLQIAGLERTLARECCEAFPDELELTALPHGAARIQNLEQLEVLRDALVGAVAEARQALVERERRRESARDRLSALIDDPRANRRERITQAELGIGGCGVWSAVPRLGPMGRLMGWWRVKLSSGCPLAT</sequence>
<feature type="coiled-coil region" evidence="1">
    <location>
        <begin position="62"/>
        <end position="96"/>
    </location>
</feature>
<dbReference type="AlphaFoldDB" id="A0A6J6A186"/>
<reference evidence="2" key="1">
    <citation type="submission" date="2020-05" db="EMBL/GenBank/DDBJ databases">
        <authorList>
            <person name="Chiriac C."/>
            <person name="Salcher M."/>
            <person name="Ghai R."/>
            <person name="Kavagutti S V."/>
        </authorList>
    </citation>
    <scope>NUCLEOTIDE SEQUENCE</scope>
</reference>
<evidence type="ECO:0000256" key="1">
    <source>
        <dbReference type="SAM" id="Coils"/>
    </source>
</evidence>